<proteinExistence type="predicted"/>
<evidence type="ECO:0000313" key="1">
    <source>
        <dbReference type="EMBL" id="CAE7273417.1"/>
    </source>
</evidence>
<dbReference type="AlphaFoldDB" id="A0A812MSP1"/>
<gene>
    <name evidence="1" type="ORF">SNAT2548_LOCUS14506</name>
</gene>
<evidence type="ECO:0000313" key="2">
    <source>
        <dbReference type="Proteomes" id="UP000604046"/>
    </source>
</evidence>
<protein>
    <submittedName>
        <fullName evidence="1">Uncharacterized protein</fullName>
    </submittedName>
</protein>
<keyword evidence="2" id="KW-1185">Reference proteome</keyword>
<comment type="caution">
    <text evidence="1">The sequence shown here is derived from an EMBL/GenBank/DDBJ whole genome shotgun (WGS) entry which is preliminary data.</text>
</comment>
<organism evidence="1 2">
    <name type="scientific">Symbiodinium natans</name>
    <dbReference type="NCBI Taxonomy" id="878477"/>
    <lineage>
        <taxon>Eukaryota</taxon>
        <taxon>Sar</taxon>
        <taxon>Alveolata</taxon>
        <taxon>Dinophyceae</taxon>
        <taxon>Suessiales</taxon>
        <taxon>Symbiodiniaceae</taxon>
        <taxon>Symbiodinium</taxon>
    </lineage>
</organism>
<name>A0A812MSP1_9DINO</name>
<sequence length="115" mass="12415">MPRVVSVATVAARCSERITLRGDVSRLNSSCAGAWPHVHSRYDALRKFLVNQQIGSPGSVAVRKERACIAILESSPLHASKDPTRPPGTHSIIAQLYNLHSSIPGSMKPQFTSSP</sequence>
<dbReference type="Proteomes" id="UP000604046">
    <property type="component" value="Unassembled WGS sequence"/>
</dbReference>
<dbReference type="EMBL" id="CAJNDS010001702">
    <property type="protein sequence ID" value="CAE7273417.1"/>
    <property type="molecule type" value="Genomic_DNA"/>
</dbReference>
<reference evidence="1" key="1">
    <citation type="submission" date="2021-02" db="EMBL/GenBank/DDBJ databases">
        <authorList>
            <person name="Dougan E. K."/>
            <person name="Rhodes N."/>
            <person name="Thang M."/>
            <person name="Chan C."/>
        </authorList>
    </citation>
    <scope>NUCLEOTIDE SEQUENCE</scope>
</reference>
<accession>A0A812MSP1</accession>